<dbReference type="RefSeq" id="WP_086105990.1">
    <property type="nucleotide sequence ID" value="NZ_NEKB01000012.1"/>
</dbReference>
<keyword evidence="1" id="KW-1133">Transmembrane helix</keyword>
<feature type="chain" id="PRO_5030037776" description="CNA-B domain-containing protein" evidence="2">
    <location>
        <begin position="35"/>
        <end position="1215"/>
    </location>
</feature>
<dbReference type="STRING" id="1160091.B9T39_01105"/>
<evidence type="ECO:0000313" key="4">
    <source>
        <dbReference type="EMBL" id="OTA29995.1"/>
    </source>
</evidence>
<dbReference type="InterPro" id="IPR012332">
    <property type="entry name" value="Autotransporter_pectin_lyase_C"/>
</dbReference>
<dbReference type="OrthoDB" id="3196823at2"/>
<dbReference type="CDD" id="cd00222">
    <property type="entry name" value="CollagenBindB"/>
    <property type="match status" value="2"/>
</dbReference>
<reference evidence="4 5" key="1">
    <citation type="submission" date="2017-04" db="EMBL/GenBank/DDBJ databases">
        <title>Draft genome sequences of Alloscardovia macacae UMA81211 and UMA81212 isolated from the feces of a rhesus macaque (Macaca mulatta).</title>
        <authorList>
            <person name="Albert K."/>
            <person name="Sela D.A."/>
        </authorList>
    </citation>
    <scope>NUCLEOTIDE SEQUENCE [LARGE SCALE GENOMIC DNA]</scope>
    <source>
        <strain evidence="4 5">UMA81212</strain>
    </source>
</reference>
<dbReference type="SUPFAM" id="SSF51126">
    <property type="entry name" value="Pectin lyase-like"/>
    <property type="match status" value="1"/>
</dbReference>
<dbReference type="EMBL" id="NEKC01000002">
    <property type="protein sequence ID" value="OTA29995.1"/>
    <property type="molecule type" value="Genomic_DNA"/>
</dbReference>
<keyword evidence="1" id="KW-0472">Membrane</keyword>
<feature type="domain" description="CNA-B" evidence="3">
    <location>
        <begin position="865"/>
        <end position="955"/>
    </location>
</feature>
<dbReference type="InterPro" id="IPR008454">
    <property type="entry name" value="Collagen-bd_Cna-like_B-typ_dom"/>
</dbReference>
<sequence>MSRAAKKLYSVMLITVLVAVLMPVSGLVSGPAFAADTPTYTPDVTVHSYAELKDALADTSRSEVVIGLAAGDYEATEKLSITGKKVTLAAVGGEARLYKTAAHKSTMLDVAADASLTVTDGVTFDGANVANDSTNDSEGGFIRTLGALTLDGGTFKNDARTRGKWNAPIYAAGSSAVVTMNGGTIRDNDYGDLSAAYGAGGVYLGDGAQMTMNGGVITGNQASNQKSFGISRVISDSWGAGGINVSPGATFTMNGGEISGNKGGAGGILAGFADAYSTNRQATNVAQFKTQKIATVTLNGGKISANGGFYGGGLAAHTAAKIDMPATSTVEVTGNAAIQGGGMLLSDWAVSGDDIAQPKNYAVLMDEWSKYFPVTLNMQGGKITNNRSRISGGGLFVSTNGAYVTGGVIDGNSAAKQGGGVYVSTYPYTLHLENAYIEGNKATRNFRNETSETGINMYSRSGGGIWFCPTGSGVFYADHGAFIGDNNDASYEGSGLVSTRKNTGSDYSVTLTNRANTGAYMEYVTDTRAVRTGSAQAEPVEIKNINTDLAVKTQLDSGFDKDLVRANSSLMITNNTASFGGGVGTNGNVVFGRPNAPLIDIALDKTWSGNVTDADKHDVEVELRAKATVDGEEKDWLIQRVKLTKENNFHYDVTDLQAELFGHKTTDILYAKELNSDGFDVTISPLTEKTVTPDQPSPQPVQPTERKLSFELLRAEDGDKFADKDRDFRVNYDLYDYTTSNLLTEETMHYDSYLKRWVKSYNPLKFSDIALKTKNVQAVYTEDTEPGNPYRDTYNLFLYEDTASDTTYILIPQVLANAADSDQPIQIRNITVTGGENPEPQPDPTPAKKYYTLTIDNKKKDLVSIPVTKVWNDRENVANSRPDHIHVRVLNGTATVAEADITPDDSGVWKHTFEGLPKHDEAGNEIAYTVSEDAVPGYGTPQYSGNATDGFTITNPKSFLDIPVKKVWLTAKGEPDTQKTTPVTVELLKNGAPTGQSLELNSANNFMSRFENIDLETNATYTVHEVGEADSKATFDGTDYAVKVDGSQVEGFTVYNMPLETDEPRTPEEPTAEKTKVTVTKVWKGDEKSLNTRPQDITVTLLASGKPVQRVTLTKQNGWKHVFEKLPVINENGEKIEYSVSEDAVAGYTSHIEQDTQNAYAFVITNTKMVPTVPNTPGEPAKPGLAKAGSAVLPALIAALAAASAGVALRLRRRS</sequence>
<gene>
    <name evidence="4" type="ORF">B9T39_01105</name>
</gene>
<keyword evidence="2" id="KW-0732">Signal</keyword>
<dbReference type="AlphaFoldDB" id="A0A1Y2SVT3"/>
<organism evidence="4 5">
    <name type="scientific">Alloscardovia macacae</name>
    <dbReference type="NCBI Taxonomy" id="1160091"/>
    <lineage>
        <taxon>Bacteria</taxon>
        <taxon>Bacillati</taxon>
        <taxon>Actinomycetota</taxon>
        <taxon>Actinomycetes</taxon>
        <taxon>Bifidobacteriales</taxon>
        <taxon>Bifidobacteriaceae</taxon>
        <taxon>Alloscardovia</taxon>
    </lineage>
</organism>
<protein>
    <recommendedName>
        <fullName evidence="3">CNA-B domain-containing protein</fullName>
    </recommendedName>
</protein>
<dbReference type="Gene3D" id="2.160.20.20">
    <property type="match status" value="1"/>
</dbReference>
<dbReference type="SMART" id="SM00710">
    <property type="entry name" value="PbH1"/>
    <property type="match status" value="8"/>
</dbReference>
<dbReference type="Proteomes" id="UP000243540">
    <property type="component" value="Unassembled WGS sequence"/>
</dbReference>
<evidence type="ECO:0000259" key="3">
    <source>
        <dbReference type="Pfam" id="PF05738"/>
    </source>
</evidence>
<accession>A0A1Y2SVT3</accession>
<feature type="signal peptide" evidence="2">
    <location>
        <begin position="1"/>
        <end position="34"/>
    </location>
</feature>
<feature type="domain" description="CNA-B" evidence="3">
    <location>
        <begin position="962"/>
        <end position="1037"/>
    </location>
</feature>
<dbReference type="InterPro" id="IPR011050">
    <property type="entry name" value="Pectin_lyase_fold/virulence"/>
</dbReference>
<evidence type="ECO:0000256" key="2">
    <source>
        <dbReference type="SAM" id="SignalP"/>
    </source>
</evidence>
<dbReference type="Gene3D" id="2.60.40.1140">
    <property type="entry name" value="Collagen-binding surface protein Cna, B-type domain"/>
    <property type="match status" value="3"/>
</dbReference>
<evidence type="ECO:0000256" key="1">
    <source>
        <dbReference type="SAM" id="Phobius"/>
    </source>
</evidence>
<dbReference type="SUPFAM" id="SSF49478">
    <property type="entry name" value="Cna protein B-type domain"/>
    <property type="match status" value="3"/>
</dbReference>
<evidence type="ECO:0000313" key="5">
    <source>
        <dbReference type="Proteomes" id="UP000243540"/>
    </source>
</evidence>
<keyword evidence="1" id="KW-0812">Transmembrane</keyword>
<feature type="transmembrane region" description="Helical" evidence="1">
    <location>
        <begin position="1191"/>
        <end position="1211"/>
    </location>
</feature>
<proteinExistence type="predicted"/>
<name>A0A1Y2SVT3_9BIFI</name>
<dbReference type="Pfam" id="PF05738">
    <property type="entry name" value="Cna_B"/>
    <property type="match status" value="3"/>
</dbReference>
<feature type="domain" description="CNA-B" evidence="3">
    <location>
        <begin position="1077"/>
        <end position="1167"/>
    </location>
</feature>
<dbReference type="InterPro" id="IPR006626">
    <property type="entry name" value="PbH1"/>
</dbReference>
<comment type="caution">
    <text evidence="4">The sequence shown here is derived from an EMBL/GenBank/DDBJ whole genome shotgun (WGS) entry which is preliminary data.</text>
</comment>